<sequence>MGELMGSQNPQGESQIKKITWRRRERALQIQEMADQGMKVREIAQYFGISRRMVQKDLRLADKINGEMVQGINPGELLGRRITRLENLYRHVMRQGELSQNENAKVGWSRLAVEVENTLIKLYQATGMITTIPTRISLEEGNPFNDPEFRKRYVALMKEAREKGVSIWGL</sequence>
<comment type="caution">
    <text evidence="1">The sequence shown here is derived from an EMBL/GenBank/DDBJ whole genome shotgun (WGS) entry which is preliminary data.</text>
</comment>
<dbReference type="Gene3D" id="1.10.10.2830">
    <property type="match status" value="1"/>
</dbReference>
<dbReference type="SUPFAM" id="SSF109709">
    <property type="entry name" value="KorB DNA-binding domain-like"/>
    <property type="match status" value="1"/>
</dbReference>
<reference evidence="1" key="1">
    <citation type="journal article" date="2020" name="mSystems">
        <title>Genome- and Community-Level Interaction Insights into Carbon Utilization and Element Cycling Functions of Hydrothermarchaeota in Hydrothermal Sediment.</title>
        <authorList>
            <person name="Zhou Z."/>
            <person name="Liu Y."/>
            <person name="Xu W."/>
            <person name="Pan J."/>
            <person name="Luo Z.H."/>
            <person name="Li M."/>
        </authorList>
    </citation>
    <scope>NUCLEOTIDE SEQUENCE [LARGE SCALE GENOMIC DNA]</scope>
    <source>
        <strain evidence="1">SpSt-776</strain>
    </source>
</reference>
<organism evidence="1">
    <name type="scientific">Desulfobacca acetoxidans</name>
    <dbReference type="NCBI Taxonomy" id="60893"/>
    <lineage>
        <taxon>Bacteria</taxon>
        <taxon>Pseudomonadati</taxon>
        <taxon>Thermodesulfobacteriota</taxon>
        <taxon>Desulfobaccia</taxon>
        <taxon>Desulfobaccales</taxon>
        <taxon>Desulfobaccaceae</taxon>
        <taxon>Desulfobacca</taxon>
    </lineage>
</organism>
<dbReference type="EMBL" id="DTHB01000001">
    <property type="protein sequence ID" value="HGB13617.1"/>
    <property type="molecule type" value="Genomic_DNA"/>
</dbReference>
<accession>A0A7C3WRN4</accession>
<proteinExistence type="predicted"/>
<dbReference type="AlphaFoldDB" id="A0A7C3WRN4"/>
<evidence type="ECO:0000313" key="1">
    <source>
        <dbReference type="EMBL" id="HGB13617.1"/>
    </source>
</evidence>
<name>A0A7C3WRN4_9BACT</name>
<gene>
    <name evidence="1" type="ORF">ENV62_00015</name>
</gene>
<protein>
    <submittedName>
        <fullName evidence="1">Helix-turn-helix domain-containing protein</fullName>
    </submittedName>
</protein>
<dbReference type="Pfam" id="PF13384">
    <property type="entry name" value="HTH_23"/>
    <property type="match status" value="1"/>
</dbReference>